<dbReference type="PANTHER" id="PTHR11686:SF9">
    <property type="entry name" value="RE13973P"/>
    <property type="match status" value="1"/>
</dbReference>
<feature type="binding site" evidence="3">
    <location>
        <position position="310"/>
    </location>
    <ligand>
        <name>L-glutamate</name>
        <dbReference type="ChEBI" id="CHEBI:29985"/>
    </ligand>
</feature>
<dbReference type="InterPro" id="IPR029055">
    <property type="entry name" value="Ntn_hydrolases_N"/>
</dbReference>
<feature type="binding site" evidence="3">
    <location>
        <position position="361"/>
    </location>
    <ligand>
        <name>L-glutamate</name>
        <dbReference type="ChEBI" id="CHEBI:29985"/>
    </ligand>
</feature>
<feature type="binding site" evidence="3">
    <location>
        <begin position="338"/>
        <end position="339"/>
    </location>
    <ligand>
        <name>L-glutamate</name>
        <dbReference type="ChEBI" id="CHEBI:29985"/>
    </ligand>
</feature>
<keyword evidence="1" id="KW-1202">Platelet aggregation activating toxin</keyword>
<keyword evidence="1" id="KW-1199">Hemostasis impairing toxin</keyword>
<evidence type="ECO:0000256" key="3">
    <source>
        <dbReference type="PIRSR" id="PIRSR600101-2"/>
    </source>
</evidence>
<dbReference type="Proteomes" id="UP001286313">
    <property type="component" value="Unassembled WGS sequence"/>
</dbReference>
<dbReference type="Gene3D" id="3.60.20.40">
    <property type="match status" value="1"/>
</dbReference>
<gene>
    <name evidence="4" type="ORF">Pcinc_040274</name>
</gene>
<protein>
    <recommendedName>
        <fullName evidence="6">Gamma-glutamyltranspeptidase 1</fullName>
    </recommendedName>
</protein>
<dbReference type="InterPro" id="IPR043138">
    <property type="entry name" value="GGT_lsub"/>
</dbReference>
<comment type="caution">
    <text evidence="4">The sequence shown here is derived from an EMBL/GenBank/DDBJ whole genome shotgun (WGS) entry which is preliminary data.</text>
</comment>
<accession>A0AAE1BLR2</accession>
<feature type="binding site" evidence="3">
    <location>
        <begin position="286"/>
        <end position="288"/>
    </location>
    <ligand>
        <name>L-glutamate</name>
        <dbReference type="ChEBI" id="CHEBI:29985"/>
    </ligand>
</feature>
<feature type="active site" description="Nucleophile" evidence="2">
    <location>
        <position position="268"/>
    </location>
</feature>
<dbReference type="Pfam" id="PF01019">
    <property type="entry name" value="G_glu_transpept"/>
    <property type="match status" value="1"/>
</dbReference>
<dbReference type="FunFam" id="1.10.246.130:FF:000002">
    <property type="entry name" value="glutathione hydrolase 1 proenzyme"/>
    <property type="match status" value="1"/>
</dbReference>
<dbReference type="InterPro" id="IPR043137">
    <property type="entry name" value="GGT_ssub_C"/>
</dbReference>
<dbReference type="PRINTS" id="PR01210">
    <property type="entry name" value="GGTRANSPTASE"/>
</dbReference>
<dbReference type="InterPro" id="IPR000101">
    <property type="entry name" value="GGT_peptidase"/>
</dbReference>
<organism evidence="4 5">
    <name type="scientific">Petrolisthes cinctipes</name>
    <name type="common">Flat porcelain crab</name>
    <dbReference type="NCBI Taxonomy" id="88211"/>
    <lineage>
        <taxon>Eukaryota</taxon>
        <taxon>Metazoa</taxon>
        <taxon>Ecdysozoa</taxon>
        <taxon>Arthropoda</taxon>
        <taxon>Crustacea</taxon>
        <taxon>Multicrustacea</taxon>
        <taxon>Malacostraca</taxon>
        <taxon>Eumalacostraca</taxon>
        <taxon>Eucarida</taxon>
        <taxon>Decapoda</taxon>
        <taxon>Pleocyemata</taxon>
        <taxon>Anomura</taxon>
        <taxon>Galatheoidea</taxon>
        <taxon>Porcellanidae</taxon>
        <taxon>Petrolisthes</taxon>
    </lineage>
</organism>
<keyword evidence="5" id="KW-1185">Reference proteome</keyword>
<dbReference type="SUPFAM" id="SSF56235">
    <property type="entry name" value="N-terminal nucleophile aminohydrolases (Ntn hydrolases)"/>
    <property type="match status" value="1"/>
</dbReference>
<dbReference type="Gene3D" id="1.10.246.130">
    <property type="match status" value="1"/>
</dbReference>
<dbReference type="FunFam" id="3.60.20.40:FF:000001">
    <property type="entry name" value="Gamma-glutamyltranspeptidase 1"/>
    <property type="match status" value="1"/>
</dbReference>
<dbReference type="EMBL" id="JAWQEG010007067">
    <property type="protein sequence ID" value="KAK3853171.1"/>
    <property type="molecule type" value="Genomic_DNA"/>
</dbReference>
<name>A0AAE1BLR2_PETCI</name>
<sequence length="417" mass="45648">MYHGNASLMTKGGLAVGVPGEVRGYRALYERFGGRVAWGDLIAPTLKLCEEGHRVNWHMARALLMNAEAIKNEPSMSVFLDPTTGDVYKEGDTLKRPQLAQTLRTLQTDPDALYTGQLADRLAQDIQSYDGIITQQDLMSYTAEWKEAINVSLTNGDYHMYSIEPPGSGLILGFILNILDGYLLTEDSVSGGESSVLTHHRITEAFKWAYAKRTELGDADFVDMTELKKNLTSDAFADAIRLLITDNRTFQDAEHYGAVTAQRDNHGTAQFSLLAPNGDAVSVTSTINLYFGAGFRSVQTGIVLNDEMDDFSAPNITNYFGIPPSPANFIRPGKRPLSSMCPAVFVDSSGSVRLITGAAGGTKISSGTAWSSLRNLWFGEDIKEAIDARRIHHQLFPMTLGYEEGIVNVSLSNNKCV</sequence>
<dbReference type="PANTHER" id="PTHR11686">
    <property type="entry name" value="GAMMA GLUTAMYL TRANSPEPTIDASE"/>
    <property type="match status" value="1"/>
</dbReference>
<evidence type="ECO:0008006" key="6">
    <source>
        <dbReference type="Google" id="ProtNLM"/>
    </source>
</evidence>
<keyword evidence="1" id="KW-0800">Toxin</keyword>
<proteinExistence type="predicted"/>
<evidence type="ECO:0000256" key="1">
    <source>
        <dbReference type="ARBA" id="ARBA00084097"/>
    </source>
</evidence>
<dbReference type="GO" id="GO:0006751">
    <property type="term" value="P:glutathione catabolic process"/>
    <property type="evidence" value="ECO:0007669"/>
    <property type="project" value="InterPro"/>
</dbReference>
<evidence type="ECO:0000313" key="4">
    <source>
        <dbReference type="EMBL" id="KAK3853171.1"/>
    </source>
</evidence>
<dbReference type="GO" id="GO:0036374">
    <property type="term" value="F:glutathione hydrolase activity"/>
    <property type="evidence" value="ECO:0007669"/>
    <property type="project" value="InterPro"/>
</dbReference>
<dbReference type="GO" id="GO:0005886">
    <property type="term" value="C:plasma membrane"/>
    <property type="evidence" value="ECO:0007669"/>
    <property type="project" value="TreeGrafter"/>
</dbReference>
<evidence type="ECO:0000256" key="2">
    <source>
        <dbReference type="PIRSR" id="PIRSR600101-1"/>
    </source>
</evidence>
<reference evidence="4" key="1">
    <citation type="submission" date="2023-10" db="EMBL/GenBank/DDBJ databases">
        <title>Genome assemblies of two species of porcelain crab, Petrolisthes cinctipes and Petrolisthes manimaculis (Anomura: Porcellanidae).</title>
        <authorList>
            <person name="Angst P."/>
        </authorList>
    </citation>
    <scope>NUCLEOTIDE SEQUENCE</scope>
    <source>
        <strain evidence="4">PB745_01</strain>
        <tissue evidence="4">Gill</tissue>
    </source>
</reference>
<evidence type="ECO:0000313" key="5">
    <source>
        <dbReference type="Proteomes" id="UP001286313"/>
    </source>
</evidence>
<dbReference type="AlphaFoldDB" id="A0AAE1BLR2"/>